<evidence type="ECO:0000313" key="3">
    <source>
        <dbReference type="EMBL" id="TKS57299.1"/>
    </source>
</evidence>
<dbReference type="InterPro" id="IPR036761">
    <property type="entry name" value="TTHA0802/YceI-like_sf"/>
</dbReference>
<dbReference type="SUPFAM" id="SSF101874">
    <property type="entry name" value="YceI-like"/>
    <property type="match status" value="1"/>
</dbReference>
<protein>
    <submittedName>
        <fullName evidence="3">YceI family protein</fullName>
    </submittedName>
</protein>
<dbReference type="PANTHER" id="PTHR34406:SF1">
    <property type="entry name" value="PROTEIN YCEI"/>
    <property type="match status" value="1"/>
</dbReference>
<dbReference type="SMART" id="SM00867">
    <property type="entry name" value="YceI"/>
    <property type="match status" value="1"/>
</dbReference>
<dbReference type="InterPro" id="IPR007372">
    <property type="entry name" value="Lipid/polyisoprenoid-bd_YceI"/>
</dbReference>
<dbReference type="EMBL" id="SWMU01000001">
    <property type="protein sequence ID" value="TKS57299.1"/>
    <property type="molecule type" value="Genomic_DNA"/>
</dbReference>
<evidence type="ECO:0000256" key="1">
    <source>
        <dbReference type="SAM" id="SignalP"/>
    </source>
</evidence>
<feature type="signal peptide" evidence="1">
    <location>
        <begin position="1"/>
        <end position="24"/>
    </location>
</feature>
<comment type="caution">
    <text evidence="3">The sequence shown here is derived from an EMBL/GenBank/DDBJ whole genome shotgun (WGS) entry which is preliminary data.</text>
</comment>
<feature type="domain" description="Lipid/polyisoprenoid-binding YceI-like" evidence="2">
    <location>
        <begin position="29"/>
        <end position="185"/>
    </location>
</feature>
<proteinExistence type="predicted"/>
<evidence type="ECO:0000313" key="4">
    <source>
        <dbReference type="Proteomes" id="UP000306552"/>
    </source>
</evidence>
<reference evidence="3 4" key="1">
    <citation type="submission" date="2019-04" db="EMBL/GenBank/DDBJ databases">
        <title>Psychroflexus halotolerans sp. nov., isolated from a marine solar saltern.</title>
        <authorList>
            <person name="Feng X."/>
        </authorList>
    </citation>
    <scope>NUCLEOTIDE SEQUENCE [LARGE SCALE GENOMIC DNA]</scope>
    <source>
        <strain evidence="3 4">WDS2C27</strain>
    </source>
</reference>
<dbReference type="OrthoDB" id="9794147at2"/>
<gene>
    <name evidence="3" type="ORF">FCN74_02450</name>
</gene>
<keyword evidence="4" id="KW-1185">Reference proteome</keyword>
<feature type="chain" id="PRO_5020652054" evidence="1">
    <location>
        <begin position="25"/>
        <end position="185"/>
    </location>
</feature>
<accession>A0A4U5TSL3</accession>
<dbReference type="Pfam" id="PF04264">
    <property type="entry name" value="YceI"/>
    <property type="match status" value="1"/>
</dbReference>
<name>A0A4U5TSL3_9FLAO</name>
<dbReference type="Proteomes" id="UP000306552">
    <property type="component" value="Unassembled WGS sequence"/>
</dbReference>
<dbReference type="RefSeq" id="WP_138931002.1">
    <property type="nucleotide sequence ID" value="NZ_SWMU01000001.1"/>
</dbReference>
<dbReference type="PANTHER" id="PTHR34406">
    <property type="entry name" value="PROTEIN YCEI"/>
    <property type="match status" value="1"/>
</dbReference>
<sequence length="185" mass="20804">MKPLNFKLSLVLILILVFNAFTFAQETYKASVNESKVIIEGTSNLHDWEMSVETLKSTLVMKPDSNEINSVHFEVPVKSMKSGKNRMDKNTYEALKEEKHEQISFSSSAVEESDNKYYATGKLSIAGVSKNVKIPFDISKQNNQLALNLSYEINMLDYKVEPPAALFGTITTGDKVNVNINLIFK</sequence>
<dbReference type="AlphaFoldDB" id="A0A4U5TSL3"/>
<organism evidence="3 4">
    <name type="scientific">Mesohalobacter halotolerans</name>
    <dbReference type="NCBI Taxonomy" id="1883405"/>
    <lineage>
        <taxon>Bacteria</taxon>
        <taxon>Pseudomonadati</taxon>
        <taxon>Bacteroidota</taxon>
        <taxon>Flavobacteriia</taxon>
        <taxon>Flavobacteriales</taxon>
        <taxon>Flavobacteriaceae</taxon>
        <taxon>Mesohalobacter</taxon>
    </lineage>
</organism>
<evidence type="ECO:0000259" key="2">
    <source>
        <dbReference type="SMART" id="SM00867"/>
    </source>
</evidence>
<dbReference type="Gene3D" id="2.40.128.110">
    <property type="entry name" value="Lipid/polyisoprenoid-binding, YceI-like"/>
    <property type="match status" value="1"/>
</dbReference>
<keyword evidence="1" id="KW-0732">Signal</keyword>